<feature type="compositionally biased region" description="Low complexity" evidence="1">
    <location>
        <begin position="691"/>
        <end position="709"/>
    </location>
</feature>
<feature type="compositionally biased region" description="Low complexity" evidence="1">
    <location>
        <begin position="541"/>
        <end position="680"/>
    </location>
</feature>
<dbReference type="Pfam" id="PF17517">
    <property type="entry name" value="IgGFc_binding"/>
    <property type="match status" value="1"/>
</dbReference>
<protein>
    <submittedName>
        <fullName evidence="4">Uncharacterized protein LOC106167074</fullName>
    </submittedName>
</protein>
<feature type="compositionally biased region" description="Polar residues" evidence="1">
    <location>
        <begin position="681"/>
        <end position="690"/>
    </location>
</feature>
<dbReference type="AlphaFoldDB" id="A0A2R2MU59"/>
<feature type="domain" description="IgGFc-binding protein N-terminal" evidence="2">
    <location>
        <begin position="108"/>
        <end position="423"/>
    </location>
</feature>
<evidence type="ECO:0000256" key="1">
    <source>
        <dbReference type="SAM" id="MobiDB-lite"/>
    </source>
</evidence>
<dbReference type="InterPro" id="IPR035234">
    <property type="entry name" value="IgGFc-bd_N"/>
</dbReference>
<feature type="compositionally biased region" description="Polar residues" evidence="1">
    <location>
        <begin position="815"/>
        <end position="839"/>
    </location>
</feature>
<sequence>MAAPDNRGTEFLLMFGENLIISGEDFLLELFVTTSSTDVVFFNVSTPQWVHSDSVHMELNVTSGQVRQIFLPQNLRHFGFEKASKAVWVSATDEVAVYGINKQKNSCDGFLGLPTDVLGKQYFTVSYSPAKRRCQFGIVATEDNTNINVTLGHQQHPVGSATNVAYEGVNYANGDVMHVVLNRFETIQFQASNEYDLTGSYIDADKPVAVFSGNLKTNVGDGSSQDHLVEQLMPVESWGKKFATVPIPGRDIYKLGDVFRFVASVANTTISMTGISDQGTVQLNLPNAGSFIEHVIGFNTSNTYTLIESNHPILVVQIVQSQVKNNEPADPTMILIPPIEQYASEYAFATPKYSRGSYENYLLLIAKSSEASGIRLDTAPLENDVVWHAIPGTDYQGATVLVAEGTHIINHVSPISLFGVFMFGTARLETYGFPGGMRIAPINAACVPSTMVGADGFDNDCDGRIDEELCDNNIDDDNDGLQDEDCANEKSTTLTMNEIVTSTVEAPATTVEATTTTEAPTTTTETATMTTEAPTTIVEATTTTEAPTTTSEAATTSTGALTSTAKASTTTTEEPTTTTEAATTTTEALTSTSKPSTEAPTTIVEATTTTEALTTTSEAATTTTGALTSTAKPSRPTTTTEEPTTTSEAATTTTEAPTTTKVSPTTTTESVTTTTEAQTTLIMSPTTNTGAPIATTEAPTMTPEATSTTTSAVTTTKSITITEASTSTIEVTSVRTSNAVTTNTETDTAVTTAARKTTTFTEARETGSRVRSTTPIVSNGTSAFLATKEVSTVTTNMNTDAVYVTAVEDLRTSAAADSTSETQTTDTKGSNDSVSISAETTPAAATQAAQPLGVANKQFRIMNDDGSLTADGISVVTVSVVPAVSLAVALAIGCCYFLAAGKVHPREDDEEEEQEEGDTVLV</sequence>
<dbReference type="PANTHER" id="PTHR46534:SF1">
    <property type="entry name" value="IGGFC-BINDING PROTEIN N-TERMINAL DOMAIN-CONTAINING PROTEIN"/>
    <property type="match status" value="1"/>
</dbReference>
<feature type="region of interest" description="Disordered" evidence="1">
    <location>
        <begin position="814"/>
        <end position="848"/>
    </location>
</feature>
<reference evidence="4" key="1">
    <citation type="submission" date="2025-08" db="UniProtKB">
        <authorList>
            <consortium name="RefSeq"/>
        </authorList>
    </citation>
    <scope>IDENTIFICATION</scope>
    <source>
        <tissue evidence="4">Gonads</tissue>
    </source>
</reference>
<proteinExistence type="predicted"/>
<dbReference type="RefSeq" id="XP_023933677.1">
    <property type="nucleotide sequence ID" value="XM_024077909.1"/>
</dbReference>
<dbReference type="KEGG" id="lak:106167074"/>
<organism evidence="3 4">
    <name type="scientific">Lingula anatina</name>
    <name type="common">Brachiopod</name>
    <name type="synonym">Lingula unguis</name>
    <dbReference type="NCBI Taxonomy" id="7574"/>
    <lineage>
        <taxon>Eukaryota</taxon>
        <taxon>Metazoa</taxon>
        <taxon>Spiralia</taxon>
        <taxon>Lophotrochozoa</taxon>
        <taxon>Brachiopoda</taxon>
        <taxon>Linguliformea</taxon>
        <taxon>Lingulata</taxon>
        <taxon>Lingulida</taxon>
        <taxon>Linguloidea</taxon>
        <taxon>Lingulidae</taxon>
        <taxon>Lingula</taxon>
    </lineage>
</organism>
<dbReference type="STRING" id="7574.A0A2R2MU59"/>
<dbReference type="InParanoid" id="A0A2R2MU59"/>
<evidence type="ECO:0000313" key="4">
    <source>
        <dbReference type="RefSeq" id="XP_023933677.1"/>
    </source>
</evidence>
<dbReference type="Proteomes" id="UP000085678">
    <property type="component" value="Unplaced"/>
</dbReference>
<feature type="region of interest" description="Disordered" evidence="1">
    <location>
        <begin position="541"/>
        <end position="709"/>
    </location>
</feature>
<accession>A0A2R2MU59</accession>
<dbReference type="GeneID" id="106167074"/>
<evidence type="ECO:0000313" key="3">
    <source>
        <dbReference type="Proteomes" id="UP000085678"/>
    </source>
</evidence>
<dbReference type="OrthoDB" id="10005154at2759"/>
<dbReference type="PANTHER" id="PTHR46534">
    <property type="entry name" value="IGGFC_BINDING DOMAIN-CONTAINING PROTEIN"/>
    <property type="match status" value="1"/>
</dbReference>
<gene>
    <name evidence="4" type="primary">LOC106167074</name>
</gene>
<feature type="region of interest" description="Disordered" evidence="1">
    <location>
        <begin position="510"/>
        <end position="529"/>
    </location>
</feature>
<keyword evidence="3" id="KW-1185">Reference proteome</keyword>
<name>A0A2R2MU59_LINAN</name>
<evidence type="ECO:0000259" key="2">
    <source>
        <dbReference type="Pfam" id="PF17517"/>
    </source>
</evidence>